<dbReference type="InParanoid" id="F4WW75"/>
<evidence type="ECO:0000313" key="2">
    <source>
        <dbReference type="Proteomes" id="UP000007755"/>
    </source>
</evidence>
<keyword evidence="2" id="KW-1185">Reference proteome</keyword>
<dbReference type="AlphaFoldDB" id="F4WW75"/>
<gene>
    <name evidence="1" type="ORF">G5I_10109</name>
</gene>
<sequence>MDRFDQLSVHHSWADVIGEILPMEGQLQQSRTCHTFQVYSKKTKTWTSLKHITSNANYYWNYLRAVSRKSRTSTKVYVKSSNDMLHLHPISKVSRKGLPKPCQVTCDRITQLHCRTCWANVLAHRITHQSSLTGGGDENRIAHCNLSSTCNVLQRVNKTTVIKVTGNIKVIGYWLGIVQITTNINMELAQLFLNRKKTERKQIKISFSKFVRFIHCIERSRNESDVSGLHEERDTHNATVASSSSEIPFCLTRRRIKQTSLICAKCSGALRERPIEVCKLPCDTRSSIVGALAKLFDHERRTRS</sequence>
<reference evidence="1" key="1">
    <citation type="submission" date="2011-02" db="EMBL/GenBank/DDBJ databases">
        <title>The genome of the leaf-cutting ant Acromyrmex echinatior suggests key adaptations to social evolution and fungus farming.</title>
        <authorList>
            <person name="Nygaard S."/>
            <person name="Zhang G."/>
        </authorList>
    </citation>
    <scope>NUCLEOTIDE SEQUENCE</scope>
</reference>
<name>F4WW75_ACREC</name>
<protein>
    <submittedName>
        <fullName evidence="1">Uncharacterized protein</fullName>
    </submittedName>
</protein>
<dbReference type="Proteomes" id="UP000007755">
    <property type="component" value="Unassembled WGS sequence"/>
</dbReference>
<accession>F4WW75</accession>
<proteinExistence type="predicted"/>
<organism evidence="2">
    <name type="scientific">Acromyrmex echinatior</name>
    <name type="common">Panamanian leafcutter ant</name>
    <name type="synonym">Acromyrmex octospinosus echinatior</name>
    <dbReference type="NCBI Taxonomy" id="103372"/>
    <lineage>
        <taxon>Eukaryota</taxon>
        <taxon>Metazoa</taxon>
        <taxon>Ecdysozoa</taxon>
        <taxon>Arthropoda</taxon>
        <taxon>Hexapoda</taxon>
        <taxon>Insecta</taxon>
        <taxon>Pterygota</taxon>
        <taxon>Neoptera</taxon>
        <taxon>Endopterygota</taxon>
        <taxon>Hymenoptera</taxon>
        <taxon>Apocrita</taxon>
        <taxon>Aculeata</taxon>
        <taxon>Formicoidea</taxon>
        <taxon>Formicidae</taxon>
        <taxon>Myrmicinae</taxon>
        <taxon>Acromyrmex</taxon>
    </lineage>
</organism>
<evidence type="ECO:0000313" key="1">
    <source>
        <dbReference type="EMBL" id="EGI61546.1"/>
    </source>
</evidence>
<dbReference type="EMBL" id="GL888404">
    <property type="protein sequence ID" value="EGI61546.1"/>
    <property type="molecule type" value="Genomic_DNA"/>
</dbReference>